<comment type="caution">
    <text evidence="2">The sequence shown here is derived from an EMBL/GenBank/DDBJ whole genome shotgun (WGS) entry which is preliminary data.</text>
</comment>
<dbReference type="Proteomes" id="UP000308697">
    <property type="component" value="Unassembled WGS sequence"/>
</dbReference>
<dbReference type="AlphaFoldDB" id="A0A4U0NRH3"/>
<organism evidence="2 3">
    <name type="scientific">Streptomyces piniterrae</name>
    <dbReference type="NCBI Taxonomy" id="2571125"/>
    <lineage>
        <taxon>Bacteria</taxon>
        <taxon>Bacillati</taxon>
        <taxon>Actinomycetota</taxon>
        <taxon>Actinomycetes</taxon>
        <taxon>Kitasatosporales</taxon>
        <taxon>Streptomycetaceae</taxon>
        <taxon>Streptomyces</taxon>
    </lineage>
</organism>
<feature type="signal peptide" evidence="1">
    <location>
        <begin position="1"/>
        <end position="33"/>
    </location>
</feature>
<dbReference type="Pfam" id="PF03995">
    <property type="entry name" value="Inhibitor_I36"/>
    <property type="match status" value="1"/>
</dbReference>
<protein>
    <recommendedName>
        <fullName evidence="4">Peptidase inhibitor family I36 protein</fullName>
    </recommendedName>
</protein>
<sequence length="129" mass="13798">MTRTRPVKRLTTLLTALAVSLGTALATSTAAEAAPCRSGYFCVWTDANFEGMKIEHGGDDHWWEGDMSNEDSSWANHGISGPNVPDHVKIYDGRELIGDVTLCLAPGQEVGYDGGANDRGSSHTWSVGC</sequence>
<dbReference type="OrthoDB" id="4283316at2"/>
<evidence type="ECO:0000313" key="3">
    <source>
        <dbReference type="Proteomes" id="UP000308697"/>
    </source>
</evidence>
<reference evidence="2 3" key="1">
    <citation type="submission" date="2019-04" db="EMBL/GenBank/DDBJ databases">
        <title>Streptomyces piniterrae sp. nov., a heliquinomycin-producing actinomycete isolated from rhizosphere soil of Pinus yunnanensis.</title>
        <authorList>
            <person name="Zhuang X."/>
            <person name="Zhao J."/>
        </authorList>
    </citation>
    <scope>NUCLEOTIDE SEQUENCE [LARGE SCALE GENOMIC DNA]</scope>
    <source>
        <strain evidence="3">jys28</strain>
    </source>
</reference>
<proteinExistence type="predicted"/>
<name>A0A4U0NRH3_9ACTN</name>
<dbReference type="EMBL" id="SUMB01000002">
    <property type="protein sequence ID" value="TJZ57201.1"/>
    <property type="molecule type" value="Genomic_DNA"/>
</dbReference>
<gene>
    <name evidence="2" type="ORF">FCH28_07095</name>
</gene>
<evidence type="ECO:0000313" key="2">
    <source>
        <dbReference type="EMBL" id="TJZ57201.1"/>
    </source>
</evidence>
<keyword evidence="1" id="KW-0732">Signal</keyword>
<evidence type="ECO:0000256" key="1">
    <source>
        <dbReference type="SAM" id="SignalP"/>
    </source>
</evidence>
<feature type="chain" id="PRO_5020520882" description="Peptidase inhibitor family I36 protein" evidence="1">
    <location>
        <begin position="34"/>
        <end position="129"/>
    </location>
</feature>
<keyword evidence="3" id="KW-1185">Reference proteome</keyword>
<evidence type="ECO:0008006" key="4">
    <source>
        <dbReference type="Google" id="ProtNLM"/>
    </source>
</evidence>
<accession>A0A4U0NRH3</accession>